<keyword evidence="12" id="KW-0328">Glycosyltransferase</keyword>
<gene>
    <name evidence="12" type="ORF">GN244_ATG07551</name>
</gene>
<keyword evidence="4 12" id="KW-0808">Transferase</keyword>
<dbReference type="PANTHER" id="PTHR31646:SF1">
    <property type="entry name" value="ALPHA-1,2-MANNOSYLTRANSFERASE MNN2"/>
    <property type="match status" value="1"/>
</dbReference>
<comment type="similarity">
    <text evidence="3">Belongs to the MNN1/MNT family.</text>
</comment>
<dbReference type="InterPro" id="IPR022751">
    <property type="entry name" value="Alpha_mannosyltransferase"/>
</dbReference>
<proteinExistence type="inferred from homology"/>
<keyword evidence="9 11" id="KW-0472">Membrane</keyword>
<evidence type="ECO:0000256" key="1">
    <source>
        <dbReference type="ARBA" id="ARBA00004394"/>
    </source>
</evidence>
<evidence type="ECO:0000256" key="7">
    <source>
        <dbReference type="ARBA" id="ARBA00022989"/>
    </source>
</evidence>
<evidence type="ECO:0000256" key="11">
    <source>
        <dbReference type="SAM" id="Phobius"/>
    </source>
</evidence>
<dbReference type="GO" id="GO:0000026">
    <property type="term" value="F:alpha-1,2-mannosyltransferase activity"/>
    <property type="evidence" value="ECO:0007669"/>
    <property type="project" value="TreeGrafter"/>
</dbReference>
<keyword evidence="8" id="KW-0333">Golgi apparatus</keyword>
<feature type="transmembrane region" description="Helical" evidence="11">
    <location>
        <begin position="21"/>
        <end position="43"/>
    </location>
</feature>
<comment type="subcellular location">
    <subcellularLocation>
        <location evidence="10">Endomembrane system</location>
        <topology evidence="10">Single-pass membrane protein</topology>
    </subcellularLocation>
    <subcellularLocation>
        <location evidence="1">Golgi apparatus membrane</location>
    </subcellularLocation>
    <subcellularLocation>
        <location evidence="2">Membrane</location>
        <topology evidence="2">Single-pass type II membrane protein</topology>
    </subcellularLocation>
</comment>
<organism evidence="12 13">
    <name type="scientific">Phytophthora infestans</name>
    <name type="common">Potato late blight agent</name>
    <name type="synonym">Botrytis infestans</name>
    <dbReference type="NCBI Taxonomy" id="4787"/>
    <lineage>
        <taxon>Eukaryota</taxon>
        <taxon>Sar</taxon>
        <taxon>Stramenopiles</taxon>
        <taxon>Oomycota</taxon>
        <taxon>Peronosporomycetes</taxon>
        <taxon>Peronosporales</taxon>
        <taxon>Peronosporaceae</taxon>
        <taxon>Phytophthora</taxon>
    </lineage>
</organism>
<evidence type="ECO:0000256" key="6">
    <source>
        <dbReference type="ARBA" id="ARBA00022968"/>
    </source>
</evidence>
<evidence type="ECO:0000313" key="12">
    <source>
        <dbReference type="EMBL" id="KAF4040356.1"/>
    </source>
</evidence>
<dbReference type="AlphaFoldDB" id="A0A833WWP7"/>
<dbReference type="GO" id="GO:0000139">
    <property type="term" value="C:Golgi membrane"/>
    <property type="evidence" value="ECO:0007669"/>
    <property type="project" value="UniProtKB-SubCell"/>
</dbReference>
<dbReference type="InterPro" id="IPR029044">
    <property type="entry name" value="Nucleotide-diphossugar_trans"/>
</dbReference>
<evidence type="ECO:0000256" key="5">
    <source>
        <dbReference type="ARBA" id="ARBA00022692"/>
    </source>
</evidence>
<evidence type="ECO:0000256" key="8">
    <source>
        <dbReference type="ARBA" id="ARBA00023034"/>
    </source>
</evidence>
<reference evidence="12" key="1">
    <citation type="submission" date="2020-04" db="EMBL/GenBank/DDBJ databases">
        <title>Hybrid Assembly of Korean Phytophthora infestans isolates.</title>
        <authorList>
            <person name="Prokchorchik M."/>
            <person name="Lee Y."/>
            <person name="Seo J."/>
            <person name="Cho J.-H."/>
            <person name="Park Y.-E."/>
            <person name="Jang D.-C."/>
            <person name="Im J.-S."/>
            <person name="Choi J.-G."/>
            <person name="Park H.-J."/>
            <person name="Lee G.-B."/>
            <person name="Lee Y.-G."/>
            <person name="Hong S.-Y."/>
            <person name="Cho K."/>
            <person name="Sohn K.H."/>
        </authorList>
    </citation>
    <scope>NUCLEOTIDE SEQUENCE</scope>
    <source>
        <strain evidence="12">KR_1_A1</strain>
    </source>
</reference>
<sequence length="546" mass="62711">MEWRSPPHKVSSRHPRRSTSVVRWLLYLLVLSCISSFSLLLVWSNDSLSPGLRFTNDPDDLTSNQQARVKVLPLGDMRQRTFRCISWRATSNCTPSGPRIPAQDQPCSRTLYNANAGYCELEDTQSGERFQVMRRHCTSLFKAAHFRCQDALAFVEFRVKALKAVEKALVPGFALPNVVRGSLDPSKDEIIIVVYPKLVASAYALVRTLREVLHCHLPIELWYCPQELYSFPGPLTPLKHLVNSDPTITFHKIDDTRAMGFGAKVFSIYNSLLDRVLFLDADNFPVRDPSSLFQASKFVTTGALFWPDFWHPKRTIFNIHEKSMLWELLDVSFTDMFEQESGQILVDRRRHAAPLKLAFFYMFHQPNYFTKLKVAHGDKDLFRFAWLKLNASFHMVQSPPAVARKLINDTFCGMTMVQFDLEDNVLFLHRNQFKLTGKLAGLKKREAPEADGLPDPVIWTHLLSFNNTYDTEHYIIDTYRADPVFPKSQSCFGKRKLDKNPHFTSQNFSTFNFAGLENKVRQFALDAVNLLPARHNVDTLRQRLAG</sequence>
<evidence type="ECO:0000313" key="13">
    <source>
        <dbReference type="Proteomes" id="UP000602510"/>
    </source>
</evidence>
<comment type="caution">
    <text evidence="12">The sequence shown here is derived from an EMBL/GenBank/DDBJ whole genome shotgun (WGS) entry which is preliminary data.</text>
</comment>
<evidence type="ECO:0000256" key="2">
    <source>
        <dbReference type="ARBA" id="ARBA00004606"/>
    </source>
</evidence>
<dbReference type="SUPFAM" id="SSF53448">
    <property type="entry name" value="Nucleotide-diphospho-sugar transferases"/>
    <property type="match status" value="1"/>
</dbReference>
<keyword evidence="5 11" id="KW-0812">Transmembrane</keyword>
<keyword evidence="13" id="KW-1185">Reference proteome</keyword>
<keyword evidence="6" id="KW-0735">Signal-anchor</keyword>
<name>A0A833WWP7_PHYIN</name>
<dbReference type="EMBL" id="WSZM01000149">
    <property type="protein sequence ID" value="KAF4040356.1"/>
    <property type="molecule type" value="Genomic_DNA"/>
</dbReference>
<keyword evidence="7 11" id="KW-1133">Transmembrane helix</keyword>
<protein>
    <submittedName>
        <fullName evidence="12">Putative Mannosyltransferase</fullName>
    </submittedName>
</protein>
<evidence type="ECO:0000256" key="10">
    <source>
        <dbReference type="ARBA" id="ARBA00037847"/>
    </source>
</evidence>
<dbReference type="PANTHER" id="PTHR31646">
    <property type="entry name" value="ALPHA-1,2-MANNOSYLTRANSFERASE MNN2"/>
    <property type="match status" value="1"/>
</dbReference>
<dbReference type="Pfam" id="PF11051">
    <property type="entry name" value="Mannosyl_trans3"/>
    <property type="match status" value="1"/>
</dbReference>
<dbReference type="Proteomes" id="UP000602510">
    <property type="component" value="Unassembled WGS sequence"/>
</dbReference>
<evidence type="ECO:0000256" key="4">
    <source>
        <dbReference type="ARBA" id="ARBA00022679"/>
    </source>
</evidence>
<accession>A0A833WWP7</accession>
<dbReference type="GO" id="GO:0046354">
    <property type="term" value="P:mannan biosynthetic process"/>
    <property type="evidence" value="ECO:0007669"/>
    <property type="project" value="TreeGrafter"/>
</dbReference>
<evidence type="ECO:0000256" key="3">
    <source>
        <dbReference type="ARBA" id="ARBA00009105"/>
    </source>
</evidence>
<evidence type="ECO:0000256" key="9">
    <source>
        <dbReference type="ARBA" id="ARBA00023136"/>
    </source>
</evidence>